<organism evidence="2 3">
    <name type="scientific">Babesia divergens</name>
    <dbReference type="NCBI Taxonomy" id="32595"/>
    <lineage>
        <taxon>Eukaryota</taxon>
        <taxon>Sar</taxon>
        <taxon>Alveolata</taxon>
        <taxon>Apicomplexa</taxon>
        <taxon>Aconoidasida</taxon>
        <taxon>Piroplasmida</taxon>
        <taxon>Babesiidae</taxon>
        <taxon>Babesia</taxon>
    </lineage>
</organism>
<keyword evidence="2" id="KW-0934">Plastid</keyword>
<keyword evidence="3" id="KW-1185">Reference proteome</keyword>
<feature type="transmembrane region" description="Helical" evidence="1">
    <location>
        <begin position="89"/>
        <end position="108"/>
    </location>
</feature>
<evidence type="ECO:0000256" key="1">
    <source>
        <dbReference type="SAM" id="Phobius"/>
    </source>
</evidence>
<dbReference type="EMBL" id="JAHBMH010000031">
    <property type="protein sequence ID" value="KAK1932132.1"/>
    <property type="molecule type" value="Genomic_DNA"/>
</dbReference>
<keyword evidence="2" id="KW-0933">Apicoplast</keyword>
<dbReference type="AlphaFoldDB" id="A0AAD9G500"/>
<protein>
    <submittedName>
        <fullName evidence="2">Rps3</fullName>
    </submittedName>
</protein>
<reference evidence="2" key="2">
    <citation type="submission" date="2021-05" db="EMBL/GenBank/DDBJ databases">
        <authorList>
            <person name="Pain A."/>
        </authorList>
    </citation>
    <scope>NUCLEOTIDE SEQUENCE</scope>
    <source>
        <strain evidence="2">1802A</strain>
    </source>
</reference>
<keyword evidence="1" id="KW-1133">Transmembrane helix</keyword>
<name>A0AAD9G500_BABDI</name>
<geneLocation type="apicoplast" evidence="2"/>
<sequence length="199" mass="25176">MTKVISPLIFRYNIFSNYINSVHIKIYKNLNYLSYFKFFQIILNIIHIYKNKLYNFKIKKNFLYFKYNYIDFYNICIYLNFYKLNYKKYLLYNYNIIYNLTLYINYFIKYNLYFYNKIFIWLFITYKTNFYYNKFYIIKYIKYCISKFSNYYIKINKFCTKILKESYKTSNYNLKSIKIIYKGCLNKGGSKKNFYIFKW</sequence>
<accession>A0AAD9G500</accession>
<gene>
    <name evidence="2" type="ORF">X943_000481</name>
</gene>
<evidence type="ECO:0000313" key="3">
    <source>
        <dbReference type="Proteomes" id="UP001195914"/>
    </source>
</evidence>
<reference evidence="2" key="1">
    <citation type="journal article" date="2014" name="Nucleic Acids Res.">
        <title>The evolutionary dynamics of variant antigen genes in Babesia reveal a history of genomic innovation underlying host-parasite interaction.</title>
        <authorList>
            <person name="Jackson A.P."/>
            <person name="Otto T.D."/>
            <person name="Darby A."/>
            <person name="Ramaprasad A."/>
            <person name="Xia D."/>
            <person name="Echaide I.E."/>
            <person name="Farber M."/>
            <person name="Gahlot S."/>
            <person name="Gamble J."/>
            <person name="Gupta D."/>
            <person name="Gupta Y."/>
            <person name="Jackson L."/>
            <person name="Malandrin L."/>
            <person name="Malas T.B."/>
            <person name="Moussa E."/>
            <person name="Nair M."/>
            <person name="Reid A.J."/>
            <person name="Sanders M."/>
            <person name="Sharma J."/>
            <person name="Tracey A."/>
            <person name="Quail M.A."/>
            <person name="Weir W."/>
            <person name="Wastling J.M."/>
            <person name="Hall N."/>
            <person name="Willadsen P."/>
            <person name="Lingelbach K."/>
            <person name="Shiels B."/>
            <person name="Tait A."/>
            <person name="Berriman M."/>
            <person name="Allred D.R."/>
            <person name="Pain A."/>
        </authorList>
    </citation>
    <scope>NUCLEOTIDE SEQUENCE</scope>
    <source>
        <strain evidence="2">1802A</strain>
    </source>
</reference>
<feature type="transmembrane region" description="Helical" evidence="1">
    <location>
        <begin position="32"/>
        <end position="49"/>
    </location>
</feature>
<feature type="transmembrane region" description="Helical" evidence="1">
    <location>
        <begin position="114"/>
        <end position="132"/>
    </location>
</feature>
<keyword evidence="1" id="KW-0472">Membrane</keyword>
<dbReference type="Proteomes" id="UP001195914">
    <property type="component" value="Unassembled WGS sequence"/>
</dbReference>
<proteinExistence type="predicted"/>
<keyword evidence="1" id="KW-0812">Transmembrane</keyword>
<evidence type="ECO:0000313" key="2">
    <source>
        <dbReference type="EMBL" id="KAK1932132.1"/>
    </source>
</evidence>
<comment type="caution">
    <text evidence="2">The sequence shown here is derived from an EMBL/GenBank/DDBJ whole genome shotgun (WGS) entry which is preliminary data.</text>
</comment>